<evidence type="ECO:0000313" key="2">
    <source>
        <dbReference type="EMBL" id="MCL1029157.1"/>
    </source>
</evidence>
<reference evidence="2" key="1">
    <citation type="submission" date="2021-04" db="EMBL/GenBank/DDBJ databases">
        <title>Genome sequence of Serratia sp. arafor3.</title>
        <authorList>
            <person name="Besaury L."/>
        </authorList>
    </citation>
    <scope>NUCLEOTIDE SEQUENCE</scope>
    <source>
        <strain evidence="2">Arafor3</strain>
    </source>
</reference>
<keyword evidence="1" id="KW-0732">Signal</keyword>
<keyword evidence="3" id="KW-1185">Reference proteome</keyword>
<feature type="chain" id="PRO_5045326283" evidence="1">
    <location>
        <begin position="22"/>
        <end position="132"/>
    </location>
</feature>
<dbReference type="EMBL" id="JAGQDC010000005">
    <property type="protein sequence ID" value="MCL1029157.1"/>
    <property type="molecule type" value="Genomic_DNA"/>
</dbReference>
<comment type="caution">
    <text evidence="2">The sequence shown here is derived from an EMBL/GenBank/DDBJ whole genome shotgun (WGS) entry which is preliminary data.</text>
</comment>
<proteinExistence type="predicted"/>
<sequence length="132" mass="14533">MTRTMFYLALPLFIISSSASAITDEPSEKQLLEILFSNASESINNQPYCAEAFSKSGDVSLGSYLAGHIANFAEAGRNIIEKKCDTTGKQWACSISFNHRVPDKEILSNYGVKFNLTSDRKLVKDSIICIGQ</sequence>
<protein>
    <submittedName>
        <fullName evidence="2">Uncharacterized protein</fullName>
    </submittedName>
</protein>
<feature type="signal peptide" evidence="1">
    <location>
        <begin position="1"/>
        <end position="21"/>
    </location>
</feature>
<name>A0ABT0KAY9_9GAMM</name>
<gene>
    <name evidence="2" type="ORF">KAJ71_08985</name>
</gene>
<organism evidence="2 3">
    <name type="scientific">Serratia silvae</name>
    <dbReference type="NCBI Taxonomy" id="2824122"/>
    <lineage>
        <taxon>Bacteria</taxon>
        <taxon>Pseudomonadati</taxon>
        <taxon>Pseudomonadota</taxon>
        <taxon>Gammaproteobacteria</taxon>
        <taxon>Enterobacterales</taxon>
        <taxon>Yersiniaceae</taxon>
        <taxon>Serratia</taxon>
    </lineage>
</organism>
<accession>A0ABT0KAY9</accession>
<dbReference type="Proteomes" id="UP001165275">
    <property type="component" value="Unassembled WGS sequence"/>
</dbReference>
<dbReference type="RefSeq" id="WP_248945405.1">
    <property type="nucleotide sequence ID" value="NZ_CBCSGY010000070.1"/>
</dbReference>
<evidence type="ECO:0000256" key="1">
    <source>
        <dbReference type="SAM" id="SignalP"/>
    </source>
</evidence>
<evidence type="ECO:0000313" key="3">
    <source>
        <dbReference type="Proteomes" id="UP001165275"/>
    </source>
</evidence>